<evidence type="ECO:0000256" key="3">
    <source>
        <dbReference type="ARBA" id="ARBA00022448"/>
    </source>
</evidence>
<evidence type="ECO:0000256" key="7">
    <source>
        <dbReference type="ARBA" id="ARBA00023136"/>
    </source>
</evidence>
<reference evidence="9" key="1">
    <citation type="submission" date="2019-09" db="EMBL/GenBank/DDBJ databases">
        <title>Characterisation of the sponge microbiome using genome-centric metagenomics.</title>
        <authorList>
            <person name="Engelberts J.P."/>
            <person name="Robbins S.J."/>
            <person name="De Goeij J.M."/>
            <person name="Aranda M."/>
            <person name="Bell S.C."/>
            <person name="Webster N.S."/>
        </authorList>
    </citation>
    <scope>NUCLEOTIDE SEQUENCE</scope>
    <source>
        <strain evidence="9">SB0664_bin_43</strain>
    </source>
</reference>
<dbReference type="GO" id="GO:0005886">
    <property type="term" value="C:plasma membrane"/>
    <property type="evidence" value="ECO:0007669"/>
    <property type="project" value="UniProtKB-SubCell"/>
</dbReference>
<keyword evidence="6 8" id="KW-1133">Transmembrane helix</keyword>
<evidence type="ECO:0000256" key="5">
    <source>
        <dbReference type="ARBA" id="ARBA00022692"/>
    </source>
</evidence>
<dbReference type="Pfam" id="PF01925">
    <property type="entry name" value="TauE"/>
    <property type="match status" value="1"/>
</dbReference>
<keyword evidence="5 8" id="KW-0812">Transmembrane</keyword>
<dbReference type="EMBL" id="VXRY01000489">
    <property type="protein sequence ID" value="MXY34776.1"/>
    <property type="molecule type" value="Genomic_DNA"/>
</dbReference>
<accession>A0A6B0Y6L4</accession>
<keyword evidence="3" id="KW-0813">Transport</keyword>
<gene>
    <name evidence="9" type="ORF">F4Y60_11955</name>
</gene>
<protein>
    <recommendedName>
        <fullName evidence="8">Probable membrane transporter protein</fullName>
    </recommendedName>
</protein>
<dbReference type="InterPro" id="IPR052017">
    <property type="entry name" value="TSUP"/>
</dbReference>
<comment type="subcellular location">
    <subcellularLocation>
        <location evidence="1 8">Cell membrane</location>
        <topology evidence="1 8">Multi-pass membrane protein</topology>
    </subcellularLocation>
</comment>
<dbReference type="PANTHER" id="PTHR30269:SF37">
    <property type="entry name" value="MEMBRANE TRANSPORTER PROTEIN"/>
    <property type="match status" value="1"/>
</dbReference>
<evidence type="ECO:0000256" key="1">
    <source>
        <dbReference type="ARBA" id="ARBA00004651"/>
    </source>
</evidence>
<evidence type="ECO:0000256" key="2">
    <source>
        <dbReference type="ARBA" id="ARBA00009142"/>
    </source>
</evidence>
<keyword evidence="7 8" id="KW-0472">Membrane</keyword>
<sequence>MDPNLLLFATAAILLGGFLKGATGAGAPVVGVPILAAIFDVQFAVAVFSVLNLFSNIWHSYAYRKYRGPFRLVYGFAIAGSVGAIAGSVLLASLPTDALMASLAGIVLAYILLRLFQPGWVLDRSTGMRLVPYVGMAGGLMQGAGGISAPVSVTFLNAMRLPRAEFIATISVFFVTMSIVQIPSLAYLGILTIDRSLMAMAAAVPLFLSMPVGEWAARHMSKVVFDRIILILLAAIAVRLIWTSMT</sequence>
<dbReference type="PANTHER" id="PTHR30269">
    <property type="entry name" value="TRANSMEMBRANE PROTEIN YFCA"/>
    <property type="match status" value="1"/>
</dbReference>
<evidence type="ECO:0000256" key="4">
    <source>
        <dbReference type="ARBA" id="ARBA00022475"/>
    </source>
</evidence>
<feature type="transmembrane region" description="Helical" evidence="8">
    <location>
        <begin position="34"/>
        <end position="58"/>
    </location>
</feature>
<evidence type="ECO:0000313" key="9">
    <source>
        <dbReference type="EMBL" id="MXY34776.1"/>
    </source>
</evidence>
<comment type="similarity">
    <text evidence="2 8">Belongs to the 4-toluene sulfonate uptake permease (TSUP) (TC 2.A.102) family.</text>
</comment>
<feature type="transmembrane region" description="Helical" evidence="8">
    <location>
        <begin position="224"/>
        <end position="242"/>
    </location>
</feature>
<feature type="transmembrane region" description="Helical" evidence="8">
    <location>
        <begin position="98"/>
        <end position="116"/>
    </location>
</feature>
<comment type="caution">
    <text evidence="9">The sequence shown here is derived from an EMBL/GenBank/DDBJ whole genome shotgun (WGS) entry which is preliminary data.</text>
</comment>
<dbReference type="InterPro" id="IPR002781">
    <property type="entry name" value="TM_pro_TauE-like"/>
</dbReference>
<evidence type="ECO:0000256" key="8">
    <source>
        <dbReference type="RuleBase" id="RU363041"/>
    </source>
</evidence>
<feature type="transmembrane region" description="Helical" evidence="8">
    <location>
        <begin position="166"/>
        <end position="190"/>
    </location>
</feature>
<organism evidence="9">
    <name type="scientific">Boseongicola sp. SB0664_bin_43</name>
    <dbReference type="NCBI Taxonomy" id="2604844"/>
    <lineage>
        <taxon>Bacteria</taxon>
        <taxon>Pseudomonadati</taxon>
        <taxon>Pseudomonadota</taxon>
        <taxon>Alphaproteobacteria</taxon>
        <taxon>Rhodobacterales</taxon>
        <taxon>Paracoccaceae</taxon>
        <taxon>Boseongicola</taxon>
    </lineage>
</organism>
<proteinExistence type="inferred from homology"/>
<feature type="transmembrane region" description="Helical" evidence="8">
    <location>
        <begin position="70"/>
        <end position="92"/>
    </location>
</feature>
<evidence type="ECO:0000256" key="6">
    <source>
        <dbReference type="ARBA" id="ARBA00022989"/>
    </source>
</evidence>
<keyword evidence="4 8" id="KW-1003">Cell membrane</keyword>
<name>A0A6B0Y6L4_9RHOB</name>
<dbReference type="AlphaFoldDB" id="A0A6B0Y6L4"/>
<feature type="transmembrane region" description="Helical" evidence="8">
    <location>
        <begin position="196"/>
        <end position="217"/>
    </location>
</feature>